<sequence>MLIRLGKYLGCFFALLLLTSCASYLNAEPEQKLFKFDGKTLNVVQNDIPTDLFVEDRPDVKVVRRIDVKNGTLDADWTLENGTLNLQATCYGLANCDARFEVYVPHGVKVFRNGNPTQINGDAS</sequence>
<dbReference type="EMBL" id="JAUSTY010000005">
    <property type="protein sequence ID" value="MDQ0165627.1"/>
    <property type="molecule type" value="Genomic_DNA"/>
</dbReference>
<dbReference type="PROSITE" id="PS51257">
    <property type="entry name" value="PROKAR_LIPOPROTEIN"/>
    <property type="match status" value="1"/>
</dbReference>
<evidence type="ECO:0000313" key="2">
    <source>
        <dbReference type="EMBL" id="MDQ0165627.1"/>
    </source>
</evidence>
<keyword evidence="3" id="KW-1185">Reference proteome</keyword>
<feature type="signal peptide" evidence="1">
    <location>
        <begin position="1"/>
        <end position="27"/>
    </location>
</feature>
<evidence type="ECO:0000313" key="3">
    <source>
        <dbReference type="Proteomes" id="UP001235840"/>
    </source>
</evidence>
<protein>
    <recommendedName>
        <fullName evidence="4">Lipoprotein</fullName>
    </recommendedName>
</protein>
<evidence type="ECO:0008006" key="4">
    <source>
        <dbReference type="Google" id="ProtNLM"/>
    </source>
</evidence>
<dbReference type="Proteomes" id="UP001235840">
    <property type="component" value="Unassembled WGS sequence"/>
</dbReference>
<proteinExistence type="predicted"/>
<feature type="chain" id="PRO_5047099997" description="Lipoprotein" evidence="1">
    <location>
        <begin position="28"/>
        <end position="124"/>
    </location>
</feature>
<keyword evidence="1" id="KW-0732">Signal</keyword>
<comment type="caution">
    <text evidence="2">The sequence shown here is derived from an EMBL/GenBank/DDBJ whole genome shotgun (WGS) entry which is preliminary data.</text>
</comment>
<organism evidence="2 3">
    <name type="scientific">Caldalkalibacillus horti</name>
    <dbReference type="NCBI Taxonomy" id="77523"/>
    <lineage>
        <taxon>Bacteria</taxon>
        <taxon>Bacillati</taxon>
        <taxon>Bacillota</taxon>
        <taxon>Bacilli</taxon>
        <taxon>Bacillales</taxon>
        <taxon>Bacillaceae</taxon>
        <taxon>Caldalkalibacillus</taxon>
    </lineage>
</organism>
<name>A0ABT9VXB3_9BACI</name>
<reference evidence="2 3" key="1">
    <citation type="submission" date="2023-07" db="EMBL/GenBank/DDBJ databases">
        <title>Genomic Encyclopedia of Type Strains, Phase IV (KMG-IV): sequencing the most valuable type-strain genomes for metagenomic binning, comparative biology and taxonomic classification.</title>
        <authorList>
            <person name="Goeker M."/>
        </authorList>
    </citation>
    <scope>NUCLEOTIDE SEQUENCE [LARGE SCALE GENOMIC DNA]</scope>
    <source>
        <strain evidence="2 3">DSM 12751</strain>
    </source>
</reference>
<gene>
    <name evidence="2" type="ORF">J2S11_001528</name>
</gene>
<dbReference type="RefSeq" id="WP_307392923.1">
    <property type="nucleotide sequence ID" value="NZ_BAAADK010000011.1"/>
</dbReference>
<accession>A0ABT9VXB3</accession>
<evidence type="ECO:0000256" key="1">
    <source>
        <dbReference type="SAM" id="SignalP"/>
    </source>
</evidence>